<keyword evidence="3" id="KW-1185">Reference proteome</keyword>
<accession>A0ABN7UDE2</accession>
<dbReference type="Proteomes" id="UP000789901">
    <property type="component" value="Unassembled WGS sequence"/>
</dbReference>
<evidence type="ECO:0000259" key="1">
    <source>
        <dbReference type="PROSITE" id="PS50011"/>
    </source>
</evidence>
<gene>
    <name evidence="2" type="ORF">GMARGA_LOCUS5146</name>
</gene>
<dbReference type="SUPFAM" id="SSF56112">
    <property type="entry name" value="Protein kinase-like (PK-like)"/>
    <property type="match status" value="1"/>
</dbReference>
<dbReference type="InterPro" id="IPR001245">
    <property type="entry name" value="Ser-Thr/Tyr_kinase_cat_dom"/>
</dbReference>
<reference evidence="2 3" key="1">
    <citation type="submission" date="2021-06" db="EMBL/GenBank/DDBJ databases">
        <authorList>
            <person name="Kallberg Y."/>
            <person name="Tangrot J."/>
            <person name="Rosling A."/>
        </authorList>
    </citation>
    <scope>NUCLEOTIDE SEQUENCE [LARGE SCALE GENOMIC DNA]</scope>
    <source>
        <strain evidence="2 3">120-4 pot B 10/14</strain>
    </source>
</reference>
<dbReference type="PROSITE" id="PS50011">
    <property type="entry name" value="PROTEIN_KINASE_DOM"/>
    <property type="match status" value="1"/>
</dbReference>
<proteinExistence type="predicted"/>
<dbReference type="InterPro" id="IPR011009">
    <property type="entry name" value="Kinase-like_dom_sf"/>
</dbReference>
<dbReference type="Pfam" id="PF07714">
    <property type="entry name" value="PK_Tyr_Ser-Thr"/>
    <property type="match status" value="1"/>
</dbReference>
<evidence type="ECO:0000313" key="2">
    <source>
        <dbReference type="EMBL" id="CAG8563786.1"/>
    </source>
</evidence>
<name>A0ABN7UDE2_GIGMA</name>
<sequence>MDKRVSWGSMIKGRPVALKSINESNEMSAEYINELKIHYRCISAIPPLDGEARYDHGFLRFFGITQNPETKDYIMITELAPYKDIRNLLRQNFTDLSWCDKLYWLRNIAGNLVTIHNADYTHRNLHPGNILMGQIKDDLTKLLYMFDHWWKITQDPEILDDTFNAADKVIPNIDTSFIAHPDACYKSRLLNFEGVFDES</sequence>
<evidence type="ECO:0000313" key="3">
    <source>
        <dbReference type="Proteomes" id="UP000789901"/>
    </source>
</evidence>
<comment type="caution">
    <text evidence="2">The sequence shown here is derived from an EMBL/GenBank/DDBJ whole genome shotgun (WGS) entry which is preliminary data.</text>
</comment>
<dbReference type="EMBL" id="CAJVQB010002144">
    <property type="protein sequence ID" value="CAG8563786.1"/>
    <property type="molecule type" value="Genomic_DNA"/>
</dbReference>
<protein>
    <submittedName>
        <fullName evidence="2">18891_t:CDS:1</fullName>
    </submittedName>
</protein>
<dbReference type="InterPro" id="IPR000719">
    <property type="entry name" value="Prot_kinase_dom"/>
</dbReference>
<organism evidence="2 3">
    <name type="scientific">Gigaspora margarita</name>
    <dbReference type="NCBI Taxonomy" id="4874"/>
    <lineage>
        <taxon>Eukaryota</taxon>
        <taxon>Fungi</taxon>
        <taxon>Fungi incertae sedis</taxon>
        <taxon>Mucoromycota</taxon>
        <taxon>Glomeromycotina</taxon>
        <taxon>Glomeromycetes</taxon>
        <taxon>Diversisporales</taxon>
        <taxon>Gigasporaceae</taxon>
        <taxon>Gigaspora</taxon>
    </lineage>
</organism>
<dbReference type="Gene3D" id="1.10.510.10">
    <property type="entry name" value="Transferase(Phosphotransferase) domain 1"/>
    <property type="match status" value="1"/>
</dbReference>
<feature type="domain" description="Protein kinase" evidence="1">
    <location>
        <begin position="1"/>
        <end position="199"/>
    </location>
</feature>